<dbReference type="Pfam" id="PF13579">
    <property type="entry name" value="Glyco_trans_4_4"/>
    <property type="match status" value="1"/>
</dbReference>
<dbReference type="PANTHER" id="PTHR45947:SF3">
    <property type="entry name" value="SULFOQUINOVOSYL TRANSFERASE SQD2"/>
    <property type="match status" value="1"/>
</dbReference>
<dbReference type="Gene3D" id="3.40.50.2000">
    <property type="entry name" value="Glycogen Phosphorylase B"/>
    <property type="match status" value="2"/>
</dbReference>
<organism evidence="2 3">
    <name type="scientific">Caballeronia fortuita</name>
    <dbReference type="NCBI Taxonomy" id="1777138"/>
    <lineage>
        <taxon>Bacteria</taxon>
        <taxon>Pseudomonadati</taxon>
        <taxon>Pseudomonadota</taxon>
        <taxon>Betaproteobacteria</taxon>
        <taxon>Burkholderiales</taxon>
        <taxon>Burkholderiaceae</taxon>
        <taxon>Caballeronia</taxon>
    </lineage>
</organism>
<dbReference type="PANTHER" id="PTHR45947">
    <property type="entry name" value="SULFOQUINOVOSYL TRANSFERASE SQD2"/>
    <property type="match status" value="1"/>
</dbReference>
<keyword evidence="3" id="KW-1185">Reference proteome</keyword>
<dbReference type="RefSeq" id="WP_061138161.1">
    <property type="nucleotide sequence ID" value="NZ_FCNX02000021.1"/>
</dbReference>
<name>A0A158E0P8_9BURK</name>
<keyword evidence="2" id="KW-0808">Transferase</keyword>
<dbReference type="OrthoDB" id="267270at2"/>
<accession>A0A158E0P8</accession>
<feature type="domain" description="Glycosyltransferase subfamily 4-like N-terminal" evidence="1">
    <location>
        <begin position="16"/>
        <end position="206"/>
    </location>
</feature>
<dbReference type="Pfam" id="PF13692">
    <property type="entry name" value="Glyco_trans_1_4"/>
    <property type="match status" value="1"/>
</dbReference>
<proteinExistence type="predicted"/>
<dbReference type="STRING" id="1777138.AWB77_06133"/>
<dbReference type="GO" id="GO:0016757">
    <property type="term" value="F:glycosyltransferase activity"/>
    <property type="evidence" value="ECO:0007669"/>
    <property type="project" value="UniProtKB-ARBA"/>
</dbReference>
<dbReference type="EMBL" id="FCNX02000021">
    <property type="protein sequence ID" value="SAL00408.1"/>
    <property type="molecule type" value="Genomic_DNA"/>
</dbReference>
<reference evidence="2" key="1">
    <citation type="submission" date="2016-01" db="EMBL/GenBank/DDBJ databases">
        <authorList>
            <person name="Peeters C."/>
        </authorList>
    </citation>
    <scope>NUCLEOTIDE SEQUENCE</scope>
    <source>
        <strain evidence="2">LMG 29320</strain>
    </source>
</reference>
<dbReference type="SUPFAM" id="SSF53756">
    <property type="entry name" value="UDP-Glycosyltransferase/glycogen phosphorylase"/>
    <property type="match status" value="1"/>
</dbReference>
<sequence>MKIAFVSGLYPPAIIGGAEIVLQTLAEGVRDRGHDVLVLTTKESGDIERDMVNGVSVIRVPIKNIYWHGSKAPRKLWKKMIWHAMDSVNLRMLSIAKDILKEERPDVMNVHVVEGWSAGVLAVGKSLGIPTVQVLHSANFMCPNSNMCRNERNCETQCISCKVLRVAHRSISNNADAVVGVSQFVLDRHLSAGYFARAKRRVTIHNVRNLDFGATERSPKIPNEEHKFVFGYIGSISPVKGVGVLIDEFQSLGDTNAELWIAGRGQSQYEAELKSRCSTSRIRFLGYQKPADFFPHVDTLIVPSLCQDTLPTVIPEAFGFGLPVIGAKRGGIPEMISDGCNGRLFEPGNQGELNKIMTRFLQGEEDLDRMRCAVKESAGDYSNIGGWVDRYVRLNADLIASRGD</sequence>
<dbReference type="Proteomes" id="UP000054903">
    <property type="component" value="Unassembled WGS sequence"/>
</dbReference>
<dbReference type="InterPro" id="IPR028098">
    <property type="entry name" value="Glyco_trans_4-like_N"/>
</dbReference>
<dbReference type="InterPro" id="IPR050194">
    <property type="entry name" value="Glycosyltransferase_grp1"/>
</dbReference>
<evidence type="ECO:0000259" key="1">
    <source>
        <dbReference type="Pfam" id="PF13579"/>
    </source>
</evidence>
<protein>
    <submittedName>
        <fullName evidence="2">Glycosyl transferase, group 1</fullName>
    </submittedName>
</protein>
<dbReference type="CDD" id="cd03823">
    <property type="entry name" value="GT4_ExpE7-like"/>
    <property type="match status" value="1"/>
</dbReference>
<evidence type="ECO:0000313" key="3">
    <source>
        <dbReference type="Proteomes" id="UP000054903"/>
    </source>
</evidence>
<dbReference type="AlphaFoldDB" id="A0A158E0P8"/>
<gene>
    <name evidence="2" type="ORF">AWB77_06133</name>
</gene>
<comment type="caution">
    <text evidence="2">The sequence shown here is derived from an EMBL/GenBank/DDBJ whole genome shotgun (WGS) entry which is preliminary data.</text>
</comment>
<evidence type="ECO:0000313" key="2">
    <source>
        <dbReference type="EMBL" id="SAL00408.1"/>
    </source>
</evidence>